<keyword evidence="1" id="KW-0808">Transferase</keyword>
<name>A0ACC7P1F0_9BACL</name>
<gene>
    <name evidence="1" type="ORF">ACI1P1_17510</name>
</gene>
<accession>A0ACC7P1F0</accession>
<organism evidence="1 2">
    <name type="scientific">Paenibacillus mesotrionivorans</name>
    <dbReference type="NCBI Taxonomy" id="3160968"/>
    <lineage>
        <taxon>Bacteria</taxon>
        <taxon>Bacillati</taxon>
        <taxon>Bacillota</taxon>
        <taxon>Bacilli</taxon>
        <taxon>Bacillales</taxon>
        <taxon>Paenibacillaceae</taxon>
        <taxon>Paenibacillus</taxon>
    </lineage>
</organism>
<evidence type="ECO:0000313" key="2">
    <source>
        <dbReference type="Proteomes" id="UP001631969"/>
    </source>
</evidence>
<keyword evidence="1" id="KW-0489">Methyltransferase</keyword>
<reference evidence="1" key="1">
    <citation type="submission" date="2024-12" db="EMBL/GenBank/DDBJ databases">
        <authorList>
            <person name="Wu N."/>
        </authorList>
    </citation>
    <scope>NUCLEOTIDE SEQUENCE</scope>
    <source>
        <strain evidence="1">P15</strain>
    </source>
</reference>
<dbReference type="EMBL" id="JBJURJ010000011">
    <property type="protein sequence ID" value="MFM9330099.1"/>
    <property type="molecule type" value="Genomic_DNA"/>
</dbReference>
<comment type="caution">
    <text evidence="1">The sequence shown here is derived from an EMBL/GenBank/DDBJ whole genome shotgun (WGS) entry which is preliminary data.</text>
</comment>
<keyword evidence="2" id="KW-1185">Reference proteome</keyword>
<proteinExistence type="predicted"/>
<dbReference type="Proteomes" id="UP001631969">
    <property type="component" value="Unassembled WGS sequence"/>
</dbReference>
<dbReference type="EC" id="2.1.1.-" evidence="1"/>
<protein>
    <submittedName>
        <fullName evidence="1">Class I SAM-dependent methyltransferase</fullName>
        <ecNumber evidence="1">2.1.1.-</ecNumber>
    </submittedName>
</protein>
<sequence length="199" mass="22063">MAKRPKTAVFDKQARKYAVKREAALMVDWRSRLLKAAEGRVLELAVGAGVNFPYYPSGVKVTAVDFSTAMLEHAKQAAASSNLEVQFICGDIESLALPEQSFDTVVSTLSLCAYDQPLAVLRRMRRWCRPGGRILLLEHGKSTNPPLALLQKAADPLLYRMLGCHHTRDIGALAREAGLQVERTERCWLGMGSLIWARP</sequence>
<evidence type="ECO:0000313" key="1">
    <source>
        <dbReference type="EMBL" id="MFM9330099.1"/>
    </source>
</evidence>